<keyword evidence="2" id="KW-1185">Reference proteome</keyword>
<dbReference type="EMBL" id="JBEPNW010000002">
    <property type="protein sequence ID" value="MET3862938.1"/>
    <property type="molecule type" value="Genomic_DNA"/>
</dbReference>
<evidence type="ECO:0000313" key="2">
    <source>
        <dbReference type="Proteomes" id="UP001549119"/>
    </source>
</evidence>
<accession>A0ABV2N8Y1</accession>
<dbReference type="RefSeq" id="WP_029359278.1">
    <property type="nucleotide sequence ID" value="NZ_JAPTHG010000073.1"/>
</dbReference>
<evidence type="ECO:0000313" key="1">
    <source>
        <dbReference type="EMBL" id="MET3862938.1"/>
    </source>
</evidence>
<dbReference type="Proteomes" id="UP001549119">
    <property type="component" value="Unassembled WGS sequence"/>
</dbReference>
<comment type="caution">
    <text evidence="1">The sequence shown here is derived from an EMBL/GenBank/DDBJ whole genome shotgun (WGS) entry which is preliminary data.</text>
</comment>
<organism evidence="1 2">
    <name type="scientific">Methylobacterium radiotolerans</name>
    <dbReference type="NCBI Taxonomy" id="31998"/>
    <lineage>
        <taxon>Bacteria</taxon>
        <taxon>Pseudomonadati</taxon>
        <taxon>Pseudomonadota</taxon>
        <taxon>Alphaproteobacteria</taxon>
        <taxon>Hyphomicrobiales</taxon>
        <taxon>Methylobacteriaceae</taxon>
        <taxon>Methylobacterium</taxon>
    </lineage>
</organism>
<gene>
    <name evidence="1" type="ORF">ABIC20_000247</name>
</gene>
<proteinExistence type="predicted"/>
<reference evidence="1 2" key="1">
    <citation type="submission" date="2024-06" db="EMBL/GenBank/DDBJ databases">
        <title>Genomics of switchgrass bacterial isolates.</title>
        <authorList>
            <person name="Shade A."/>
        </authorList>
    </citation>
    <scope>NUCLEOTIDE SEQUENCE [LARGE SCALE GENOMIC DNA]</scope>
    <source>
        <strain evidence="1 2">PvP084</strain>
    </source>
</reference>
<sequence>MRLCLPTEHTLRTIDDNGPTNMRTALTKGLMRLLMWNMPFHAEHRLHPPILFYRLPVARAALCLGMRQRDYAHWHVGIVRMLRP</sequence>
<protein>
    <submittedName>
        <fullName evidence="1">Fatty acid desaturase</fullName>
    </submittedName>
</protein>
<name>A0ABV2N8Y1_9HYPH</name>